<evidence type="ECO:0000313" key="1">
    <source>
        <dbReference type="EMBL" id="ACH44601.1"/>
    </source>
</evidence>
<dbReference type="KEGG" id="tgu:100190305"/>
<dbReference type="SUPFAM" id="SSF55120">
    <property type="entry name" value="Pseudouridine synthase"/>
    <property type="match status" value="1"/>
</dbReference>
<dbReference type="OrthoDB" id="428658at2759"/>
<dbReference type="Gene3D" id="3.30.2350.10">
    <property type="entry name" value="Pseudouridine synthase"/>
    <property type="match status" value="1"/>
</dbReference>
<organism evidence="1">
    <name type="scientific">Taeniopygia guttata</name>
    <name type="common">Zebra finch</name>
    <name type="synonym">Poephila guttata</name>
    <dbReference type="NCBI Taxonomy" id="59729"/>
    <lineage>
        <taxon>Eukaryota</taxon>
        <taxon>Metazoa</taxon>
        <taxon>Chordata</taxon>
        <taxon>Craniata</taxon>
        <taxon>Vertebrata</taxon>
        <taxon>Euteleostomi</taxon>
        <taxon>Archelosauria</taxon>
        <taxon>Archosauria</taxon>
        <taxon>Dinosauria</taxon>
        <taxon>Saurischia</taxon>
        <taxon>Theropoda</taxon>
        <taxon>Coelurosauria</taxon>
        <taxon>Aves</taxon>
        <taxon>Neognathae</taxon>
        <taxon>Neoaves</taxon>
        <taxon>Telluraves</taxon>
        <taxon>Australaves</taxon>
        <taxon>Passeriformes</taxon>
        <taxon>Passeroidea</taxon>
        <taxon>Estrildidae</taxon>
        <taxon>Estrildinae</taxon>
        <taxon>Taeniopygia</taxon>
    </lineage>
</organism>
<dbReference type="GO" id="GO:0003723">
    <property type="term" value="F:RNA binding"/>
    <property type="evidence" value="ECO:0007669"/>
    <property type="project" value="InterPro"/>
</dbReference>
<dbReference type="InterPro" id="IPR020103">
    <property type="entry name" value="PsdUridine_synth_cat_dom_sf"/>
</dbReference>
<proteinExistence type="evidence at transcript level"/>
<sequence>MSQQLQQVHPNVLAKILKQRTLYQNEEIVVIDKPYGLPVHDAGEHES</sequence>
<accession>B5FZZ0</accession>
<evidence type="ECO:0008006" key="2">
    <source>
        <dbReference type="Google" id="ProtNLM"/>
    </source>
</evidence>
<dbReference type="CTD" id="84881"/>
<dbReference type="EMBL" id="DQ214772">
    <property type="protein sequence ID" value="ACH44601.1"/>
    <property type="molecule type" value="mRNA"/>
</dbReference>
<dbReference type="AlphaFoldDB" id="B5FZZ0"/>
<dbReference type="GO" id="GO:0009982">
    <property type="term" value="F:pseudouridine synthase activity"/>
    <property type="evidence" value="ECO:0007669"/>
    <property type="project" value="InterPro"/>
</dbReference>
<name>B5FZZ0_TAEGU</name>
<dbReference type="GeneID" id="100190305"/>
<reference evidence="1" key="1">
    <citation type="journal article" date="2006" name="Proc. Natl. Acad. Sci. U.S.A.">
        <title>A molecular neuroethological approach for identifying and characterizing a cascade of behaviorally regulated genes.</title>
        <authorList>
            <person name="Wada K."/>
            <person name="Howard J.T."/>
            <person name="McConnell P."/>
            <person name="Whitney O."/>
            <person name="Lints T."/>
            <person name="Rivas M.V."/>
            <person name="Horita H."/>
            <person name="Patterson M.A."/>
            <person name="White S.A."/>
            <person name="Scharff C."/>
            <person name="Haesler S."/>
            <person name="Zhao S."/>
            <person name="Sakaguchi H."/>
            <person name="Hagiwara M."/>
            <person name="Shiraki T."/>
            <person name="Hirozane-Kishikawa T."/>
            <person name="Skene P."/>
            <person name="Hayashizaki Y."/>
            <person name="Carninci P."/>
            <person name="Jarvis E.D."/>
        </authorList>
    </citation>
    <scope>NUCLEOTIDE SEQUENCE</scope>
    <source>
        <tissue evidence="1">Whole brain</tissue>
    </source>
</reference>
<protein>
    <recommendedName>
        <fullName evidence="2">Pseudouridine synthase RsuA/RluA-like domain-containing protein</fullName>
    </recommendedName>
</protein>
<dbReference type="GO" id="GO:0001522">
    <property type="term" value="P:pseudouridine synthesis"/>
    <property type="evidence" value="ECO:0007669"/>
    <property type="project" value="InterPro"/>
</dbReference>